<feature type="region of interest" description="Disordered" evidence="1">
    <location>
        <begin position="87"/>
        <end position="111"/>
    </location>
</feature>
<feature type="transmembrane region" description="Helical" evidence="2">
    <location>
        <begin position="46"/>
        <end position="66"/>
    </location>
</feature>
<protein>
    <recommendedName>
        <fullName evidence="6">Defect at low temperature protein 1</fullName>
    </recommendedName>
</protein>
<proteinExistence type="predicted"/>
<reference evidence="4 5" key="1">
    <citation type="submission" date="2020-01" db="EMBL/GenBank/DDBJ databases">
        <authorList>
            <consortium name="DOE Joint Genome Institute"/>
            <person name="Haridas S."/>
            <person name="Albert R."/>
            <person name="Binder M."/>
            <person name="Bloem J."/>
            <person name="Labutti K."/>
            <person name="Salamov A."/>
            <person name="Andreopoulos B."/>
            <person name="Baker S.E."/>
            <person name="Barry K."/>
            <person name="Bills G."/>
            <person name="Bluhm B.H."/>
            <person name="Cannon C."/>
            <person name="Castanera R."/>
            <person name="Culley D.E."/>
            <person name="Daum C."/>
            <person name="Ezra D."/>
            <person name="Gonzalez J.B."/>
            <person name="Henrissat B."/>
            <person name="Kuo A."/>
            <person name="Liang C."/>
            <person name="Lipzen A."/>
            <person name="Lutzoni F."/>
            <person name="Magnuson J."/>
            <person name="Mondo S."/>
            <person name="Nolan M."/>
            <person name="Ohm R."/>
            <person name="Pangilinan J."/>
            <person name="Park H.-J.H."/>
            <person name="Ramirez L."/>
            <person name="Alfaro M."/>
            <person name="Sun H."/>
            <person name="Tritt A."/>
            <person name="Yoshinaga Y."/>
            <person name="Zwiers L.-H.L."/>
            <person name="Turgeon B.G."/>
            <person name="Goodwin S.B."/>
            <person name="Spatafora J.W."/>
            <person name="Crous P.W."/>
            <person name="Grigoriev I.V."/>
        </authorList>
    </citation>
    <scope>NUCLEOTIDE SEQUENCE [LARGE SCALE GENOMIC DNA]</scope>
    <source>
        <strain evidence="4 5">CBS 611.86</strain>
    </source>
</reference>
<name>A0A7C8MYE1_9PLEO</name>
<evidence type="ECO:0000256" key="3">
    <source>
        <dbReference type="SAM" id="SignalP"/>
    </source>
</evidence>
<keyword evidence="2" id="KW-0472">Membrane</keyword>
<evidence type="ECO:0000313" key="5">
    <source>
        <dbReference type="Proteomes" id="UP000481861"/>
    </source>
</evidence>
<comment type="caution">
    <text evidence="4">The sequence shown here is derived from an EMBL/GenBank/DDBJ whole genome shotgun (WGS) entry which is preliminary data.</text>
</comment>
<feature type="signal peptide" evidence="3">
    <location>
        <begin position="1"/>
        <end position="22"/>
    </location>
</feature>
<evidence type="ECO:0008006" key="6">
    <source>
        <dbReference type="Google" id="ProtNLM"/>
    </source>
</evidence>
<dbReference type="AlphaFoldDB" id="A0A7C8MYE1"/>
<keyword evidence="2" id="KW-0812">Transmembrane</keyword>
<keyword evidence="5" id="KW-1185">Reference proteome</keyword>
<organism evidence="4 5">
    <name type="scientific">Massariosphaeria phaeospora</name>
    <dbReference type="NCBI Taxonomy" id="100035"/>
    <lineage>
        <taxon>Eukaryota</taxon>
        <taxon>Fungi</taxon>
        <taxon>Dikarya</taxon>
        <taxon>Ascomycota</taxon>
        <taxon>Pezizomycotina</taxon>
        <taxon>Dothideomycetes</taxon>
        <taxon>Pleosporomycetidae</taxon>
        <taxon>Pleosporales</taxon>
        <taxon>Pleosporales incertae sedis</taxon>
        <taxon>Massariosphaeria</taxon>
    </lineage>
</organism>
<keyword evidence="3" id="KW-0732">Signal</keyword>
<feature type="chain" id="PRO_5028837589" description="Defect at low temperature protein 1" evidence="3">
    <location>
        <begin position="23"/>
        <end position="271"/>
    </location>
</feature>
<sequence>MLFILPPSLSLLLLTLLSPIIAHPAPPHPAPHTLAPRSQPSRTIGVGFAIAISIIVFAIIVLHLGIERGRSGTWRFWRRAHRVHAHAHARPAPPSPAPAPASRLPQSRFSSYDEKPLSKKFYASYYSQKARPHDNSIRQPPRIHHPMTPTLTSTPISPFTPLELPAWTTHHQHLELPATRRTWFERRSWWRRSSVAPREKSLYELHGESVLPPAYGEVRGLERVWMGDGDGFGKEMGIGRESGCGVEVDWEGLEYMRKMYAGRGEVWRAGV</sequence>
<keyword evidence="2" id="KW-1133">Transmembrane helix</keyword>
<evidence type="ECO:0000256" key="1">
    <source>
        <dbReference type="SAM" id="MobiDB-lite"/>
    </source>
</evidence>
<dbReference type="Proteomes" id="UP000481861">
    <property type="component" value="Unassembled WGS sequence"/>
</dbReference>
<evidence type="ECO:0000313" key="4">
    <source>
        <dbReference type="EMBL" id="KAF2878005.1"/>
    </source>
</evidence>
<gene>
    <name evidence="4" type="ORF">BDV95DRAFT_613649</name>
</gene>
<evidence type="ECO:0000256" key="2">
    <source>
        <dbReference type="SAM" id="Phobius"/>
    </source>
</evidence>
<accession>A0A7C8MYE1</accession>
<dbReference type="EMBL" id="JAADJZ010000001">
    <property type="protein sequence ID" value="KAF2878005.1"/>
    <property type="molecule type" value="Genomic_DNA"/>
</dbReference>